<dbReference type="Pfam" id="PF14622">
    <property type="entry name" value="Ribonucleas_3_3"/>
    <property type="match status" value="1"/>
</dbReference>
<evidence type="ECO:0000259" key="10">
    <source>
        <dbReference type="PROSITE" id="PS50142"/>
    </source>
</evidence>
<dbReference type="EMBL" id="JAKZJU020000001">
    <property type="protein sequence ID" value="MDL2059288.1"/>
    <property type="molecule type" value="Genomic_DNA"/>
</dbReference>
<evidence type="ECO:0000313" key="12">
    <source>
        <dbReference type="Proteomes" id="UP001165481"/>
    </source>
</evidence>
<feature type="binding site" evidence="8">
    <location>
        <position position="112"/>
    </location>
    <ligand>
        <name>Mg(2+)</name>
        <dbReference type="ChEBI" id="CHEBI:18420"/>
    </ligand>
</feature>
<dbReference type="SUPFAM" id="SSF69065">
    <property type="entry name" value="RNase III domain-like"/>
    <property type="match status" value="1"/>
</dbReference>
<feature type="active site" evidence="8">
    <location>
        <position position="43"/>
    </location>
</feature>
<keyword evidence="8" id="KW-0698">rRNA processing</keyword>
<name>A0ABT7ILR0_9BURK</name>
<dbReference type="CDD" id="cd10845">
    <property type="entry name" value="DSRM_RNAse_III_family"/>
    <property type="match status" value="1"/>
</dbReference>
<dbReference type="InterPro" id="IPR036389">
    <property type="entry name" value="RNase_III_sf"/>
</dbReference>
<dbReference type="SUPFAM" id="SSF54768">
    <property type="entry name" value="dsRNA-binding domain-like"/>
    <property type="match status" value="1"/>
</dbReference>
<keyword evidence="8" id="KW-0963">Cytoplasm</keyword>
<feature type="domain" description="DRBM" evidence="9">
    <location>
        <begin position="152"/>
        <end position="222"/>
    </location>
</feature>
<evidence type="ECO:0000256" key="1">
    <source>
        <dbReference type="ARBA" id="ARBA00000109"/>
    </source>
</evidence>
<comment type="similarity">
    <text evidence="2">Belongs to the ribonuclease III family.</text>
</comment>
<dbReference type="GO" id="GO:0004525">
    <property type="term" value="F:ribonuclease III activity"/>
    <property type="evidence" value="ECO:0007669"/>
    <property type="project" value="UniProtKB-EC"/>
</dbReference>
<dbReference type="Gene3D" id="1.10.1520.10">
    <property type="entry name" value="Ribonuclease III domain"/>
    <property type="match status" value="1"/>
</dbReference>
<dbReference type="NCBIfam" id="TIGR02191">
    <property type="entry name" value="RNaseIII"/>
    <property type="match status" value="1"/>
</dbReference>
<dbReference type="InterPro" id="IPR014720">
    <property type="entry name" value="dsRBD_dom"/>
</dbReference>
<dbReference type="EC" id="3.1.26.3" evidence="8"/>
<dbReference type="Gene3D" id="3.30.160.20">
    <property type="match status" value="1"/>
</dbReference>
<dbReference type="Pfam" id="PF00035">
    <property type="entry name" value="dsrm"/>
    <property type="match status" value="1"/>
</dbReference>
<keyword evidence="8" id="KW-0699">rRNA-binding</keyword>
<dbReference type="Proteomes" id="UP001165481">
    <property type="component" value="Unassembled WGS sequence"/>
</dbReference>
<dbReference type="PANTHER" id="PTHR11207:SF0">
    <property type="entry name" value="RIBONUCLEASE 3"/>
    <property type="match status" value="1"/>
</dbReference>
<evidence type="ECO:0000256" key="3">
    <source>
        <dbReference type="ARBA" id="ARBA00022664"/>
    </source>
</evidence>
<keyword evidence="8" id="KW-0819">tRNA processing</keyword>
<comment type="subcellular location">
    <subcellularLocation>
        <location evidence="8">Cytoplasm</location>
    </subcellularLocation>
</comment>
<keyword evidence="8" id="KW-0460">Magnesium</keyword>
<reference evidence="11" key="1">
    <citation type="submission" date="2023-03" db="EMBL/GenBank/DDBJ databases">
        <title>Mesosutterella sp. nov. isolated from porcine feces.</title>
        <authorList>
            <person name="Yu S."/>
        </authorList>
    </citation>
    <scope>NUCLEOTIDE SEQUENCE</scope>
    <source>
        <strain evidence="11">AGMB02718</strain>
    </source>
</reference>
<feature type="active site" evidence="8">
    <location>
        <position position="115"/>
    </location>
</feature>
<comment type="function">
    <text evidence="8">Digests double-stranded RNA. Involved in the processing of primary rRNA transcript to yield the immediate precursors to the large and small rRNAs (23S and 16S). Processes some mRNAs, and tRNAs when they are encoded in the rRNA operon. Processes pre-crRNA and tracrRNA of type II CRISPR loci if present in the organism.</text>
</comment>
<keyword evidence="12" id="KW-1185">Reference proteome</keyword>
<protein>
    <recommendedName>
        <fullName evidence="8">Ribonuclease 3</fullName>
        <ecNumber evidence="8">3.1.26.3</ecNumber>
    </recommendedName>
    <alternativeName>
        <fullName evidence="8">Ribonuclease III</fullName>
        <shortName evidence="8">RNase III</shortName>
    </alternativeName>
</protein>
<comment type="caution">
    <text evidence="11">The sequence shown here is derived from an EMBL/GenBank/DDBJ whole genome shotgun (WGS) entry which is preliminary data.</text>
</comment>
<keyword evidence="7 8" id="KW-0694">RNA-binding</keyword>
<accession>A0ABT7ILR0</accession>
<evidence type="ECO:0000256" key="7">
    <source>
        <dbReference type="ARBA" id="ARBA00022884"/>
    </source>
</evidence>
<proteinExistence type="inferred from homology"/>
<keyword evidence="5 8" id="KW-0255">Endonuclease</keyword>
<gene>
    <name evidence="8 11" type="primary">rnc</name>
    <name evidence="11" type="ORF">MUN46_004990</name>
</gene>
<comment type="subunit">
    <text evidence="8">Homodimer.</text>
</comment>
<dbReference type="RefSeq" id="WP_243376193.1">
    <property type="nucleotide sequence ID" value="NZ_JAKZJU020000001.1"/>
</dbReference>
<comment type="catalytic activity">
    <reaction evidence="1 8">
        <text>Endonucleolytic cleavage to 5'-phosphomonoester.</text>
        <dbReference type="EC" id="3.1.26.3"/>
    </reaction>
</comment>
<keyword evidence="3 8" id="KW-0507">mRNA processing</keyword>
<keyword evidence="6 8" id="KW-0378">Hydrolase</keyword>
<evidence type="ECO:0000313" key="11">
    <source>
        <dbReference type="EMBL" id="MDL2059288.1"/>
    </source>
</evidence>
<evidence type="ECO:0000256" key="5">
    <source>
        <dbReference type="ARBA" id="ARBA00022759"/>
    </source>
</evidence>
<dbReference type="PANTHER" id="PTHR11207">
    <property type="entry name" value="RIBONUCLEASE III"/>
    <property type="match status" value="1"/>
</dbReference>
<dbReference type="PROSITE" id="PS00517">
    <property type="entry name" value="RNASE_3_1"/>
    <property type="match status" value="1"/>
</dbReference>
<keyword evidence="4 8" id="KW-0540">Nuclease</keyword>
<evidence type="ECO:0000259" key="9">
    <source>
        <dbReference type="PROSITE" id="PS50137"/>
    </source>
</evidence>
<feature type="binding site" evidence="8">
    <location>
        <position position="115"/>
    </location>
    <ligand>
        <name>Mg(2+)</name>
        <dbReference type="ChEBI" id="CHEBI:18420"/>
    </ligand>
</feature>
<sequence>MLELTELEKRIGYVFSNKALLQRAVTHRSFSADHNERLEFLGDSVLGCTIGYELFKMDQHFSEGRLSRVRSNLVCEKALDEIAAEVKISDFLRLGSGELRSGGLTRPSIIADAMEAVFGAVFLDGGFEQAQKVILRLYRGILEDLPERMSKDAKTRLQELLQGNHLPLPVYRVLSAEGQANAKTFRCECFIEKFALRTIGEGTKRQSAEQNAAKAALAALRSLPQAASLKAVES</sequence>
<dbReference type="InterPro" id="IPR000999">
    <property type="entry name" value="RNase_III_dom"/>
</dbReference>
<dbReference type="CDD" id="cd00593">
    <property type="entry name" value="RIBOc"/>
    <property type="match status" value="1"/>
</dbReference>
<keyword evidence="8" id="KW-0479">Metal-binding</keyword>
<evidence type="ECO:0000256" key="6">
    <source>
        <dbReference type="ARBA" id="ARBA00022801"/>
    </source>
</evidence>
<dbReference type="PROSITE" id="PS50137">
    <property type="entry name" value="DS_RBD"/>
    <property type="match status" value="1"/>
</dbReference>
<dbReference type="InterPro" id="IPR011907">
    <property type="entry name" value="RNase_III"/>
</dbReference>
<organism evidence="11 12">
    <name type="scientific">Mesosutterella faecium</name>
    <dbReference type="NCBI Taxonomy" id="2925194"/>
    <lineage>
        <taxon>Bacteria</taxon>
        <taxon>Pseudomonadati</taxon>
        <taxon>Pseudomonadota</taxon>
        <taxon>Betaproteobacteria</taxon>
        <taxon>Burkholderiales</taxon>
        <taxon>Sutterellaceae</taxon>
        <taxon>Mesosutterella</taxon>
    </lineage>
</organism>
<dbReference type="PROSITE" id="PS50142">
    <property type="entry name" value="RNASE_3_2"/>
    <property type="match status" value="1"/>
</dbReference>
<evidence type="ECO:0000256" key="4">
    <source>
        <dbReference type="ARBA" id="ARBA00022722"/>
    </source>
</evidence>
<evidence type="ECO:0000256" key="2">
    <source>
        <dbReference type="ARBA" id="ARBA00010183"/>
    </source>
</evidence>
<comment type="cofactor">
    <cofactor evidence="8">
        <name>Mg(2+)</name>
        <dbReference type="ChEBI" id="CHEBI:18420"/>
    </cofactor>
</comment>
<dbReference type="SMART" id="SM00535">
    <property type="entry name" value="RIBOc"/>
    <property type="match status" value="1"/>
</dbReference>
<dbReference type="HAMAP" id="MF_00104">
    <property type="entry name" value="RNase_III"/>
    <property type="match status" value="1"/>
</dbReference>
<evidence type="ECO:0000256" key="8">
    <source>
        <dbReference type="HAMAP-Rule" id="MF_00104"/>
    </source>
</evidence>
<feature type="binding site" evidence="8">
    <location>
        <position position="39"/>
    </location>
    <ligand>
        <name>Mg(2+)</name>
        <dbReference type="ChEBI" id="CHEBI:18420"/>
    </ligand>
</feature>
<dbReference type="SMART" id="SM00358">
    <property type="entry name" value="DSRM"/>
    <property type="match status" value="1"/>
</dbReference>
<feature type="domain" description="RNase III" evidence="10">
    <location>
        <begin position="4"/>
        <end position="126"/>
    </location>
</feature>